<dbReference type="RefSeq" id="WP_125706177.1">
    <property type="nucleotide sequence ID" value="NZ_JBHTOO010000024.1"/>
</dbReference>
<feature type="transmembrane region" description="Helical" evidence="2">
    <location>
        <begin position="53"/>
        <end position="71"/>
    </location>
</feature>
<protein>
    <submittedName>
        <fullName evidence="3">Uncharacterized protein</fullName>
    </submittedName>
</protein>
<feature type="transmembrane region" description="Helical" evidence="2">
    <location>
        <begin position="6"/>
        <end position="22"/>
    </location>
</feature>
<dbReference type="Proteomes" id="UP000436655">
    <property type="component" value="Unassembled WGS sequence"/>
</dbReference>
<keyword evidence="2" id="KW-0472">Membrane</keyword>
<feature type="compositionally biased region" description="Low complexity" evidence="1">
    <location>
        <begin position="87"/>
        <end position="98"/>
    </location>
</feature>
<evidence type="ECO:0000313" key="4">
    <source>
        <dbReference type="Proteomes" id="UP000436655"/>
    </source>
</evidence>
<evidence type="ECO:0000313" key="3">
    <source>
        <dbReference type="EMBL" id="MQS45776.1"/>
    </source>
</evidence>
<keyword evidence="2" id="KW-1133">Transmembrane helix</keyword>
<feature type="compositionally biased region" description="Basic and acidic residues" evidence="1">
    <location>
        <begin position="77"/>
        <end position="86"/>
    </location>
</feature>
<feature type="region of interest" description="Disordered" evidence="1">
    <location>
        <begin position="77"/>
        <end position="99"/>
    </location>
</feature>
<sequence>MEGIITAGLSALFLAIIIYPIYRHFEKKKFLARLDKSKHEKFLEIFGKRTKKIEFLLIAGLVIVEFGGIALQKTNPPEKVKTEATTKKSPTNKTTTETKTTKEAVNYQEVNTRIAKYLEEDQGWAMGTLDNDGKPTETGTPNDDYAWSIYVRSIEFDKTGQLNISITSDFQEFPEAEKTAIGNRAQGIAMAAMTDYKDMTPDEVQKGFYTTFTNGNYNYGHSRILNYKTFKWAKPQH</sequence>
<organism evidence="3 4">
    <name type="scientific">Companilactobacillus mishanensis</name>
    <dbReference type="NCBI Taxonomy" id="2486008"/>
    <lineage>
        <taxon>Bacteria</taxon>
        <taxon>Bacillati</taxon>
        <taxon>Bacillota</taxon>
        <taxon>Bacilli</taxon>
        <taxon>Lactobacillales</taxon>
        <taxon>Lactobacillaceae</taxon>
        <taxon>Companilactobacillus</taxon>
    </lineage>
</organism>
<dbReference type="EMBL" id="VDFN01000010">
    <property type="protein sequence ID" value="MQS45776.1"/>
    <property type="molecule type" value="Genomic_DNA"/>
</dbReference>
<name>A0ABW9P949_9LACO</name>
<evidence type="ECO:0000256" key="2">
    <source>
        <dbReference type="SAM" id="Phobius"/>
    </source>
</evidence>
<comment type="caution">
    <text evidence="3">The sequence shown here is derived from an EMBL/GenBank/DDBJ whole genome shotgun (WGS) entry which is preliminary data.</text>
</comment>
<proteinExistence type="predicted"/>
<reference evidence="3 4" key="1">
    <citation type="journal article" date="2019" name="Syst. Appl. Microbiol.">
        <title>Polyphasic characterization of two novel Lactobacillus spp. isolated from blown salami packages: Description of Lactobacillus halodurans sp. nov. and Lactobacillus salsicarnum sp. nov.</title>
        <authorList>
            <person name="Schuster J.A."/>
            <person name="Klingl A."/>
            <person name="Vogel R.F."/>
            <person name="Ehrmann M.A."/>
        </authorList>
    </citation>
    <scope>NUCLEOTIDE SEQUENCE [LARGE SCALE GENOMIC DNA]</scope>
    <source>
        <strain evidence="3 4">TMW 1.2098</strain>
    </source>
</reference>
<keyword evidence="2" id="KW-0812">Transmembrane</keyword>
<evidence type="ECO:0000256" key="1">
    <source>
        <dbReference type="SAM" id="MobiDB-lite"/>
    </source>
</evidence>
<gene>
    <name evidence="3" type="ORF">FHL03_09795</name>
</gene>
<accession>A0ABW9P949</accession>
<keyword evidence="4" id="KW-1185">Reference proteome</keyword>